<evidence type="ECO:0000259" key="2">
    <source>
        <dbReference type="PROSITE" id="PS51029"/>
    </source>
</evidence>
<dbReference type="GO" id="GO:0005667">
    <property type="term" value="C:transcription regulator complex"/>
    <property type="evidence" value="ECO:0007669"/>
    <property type="project" value="TreeGrafter"/>
</dbReference>
<dbReference type="InterPro" id="IPR006578">
    <property type="entry name" value="MADF-dom"/>
</dbReference>
<feature type="region of interest" description="Disordered" evidence="1">
    <location>
        <begin position="162"/>
        <end position="189"/>
    </location>
</feature>
<dbReference type="GeneID" id="106513442"/>
<dbReference type="PROSITE" id="PS51029">
    <property type="entry name" value="MADF"/>
    <property type="match status" value="1"/>
</dbReference>
<protein>
    <submittedName>
        <fullName evidence="4">Uncharacterized protein LOC106513442 isoform X1</fullName>
    </submittedName>
</protein>
<accession>A0A2I4AQD5</accession>
<feature type="domain" description="MADF" evidence="2">
    <location>
        <begin position="64"/>
        <end position="152"/>
    </location>
</feature>
<dbReference type="SMART" id="SM00595">
    <property type="entry name" value="MADF"/>
    <property type="match status" value="1"/>
</dbReference>
<dbReference type="PANTHER" id="PTHR12243">
    <property type="entry name" value="MADF DOMAIN TRANSCRIPTION FACTOR"/>
    <property type="match status" value="1"/>
</dbReference>
<keyword evidence="3" id="KW-1185">Reference proteome</keyword>
<dbReference type="InParanoid" id="A0A2I4AQD5"/>
<evidence type="ECO:0000313" key="4">
    <source>
        <dbReference type="RefSeq" id="XP_013857715.1"/>
    </source>
</evidence>
<dbReference type="AlphaFoldDB" id="A0A2I4AQD5"/>
<evidence type="ECO:0000256" key="1">
    <source>
        <dbReference type="SAM" id="MobiDB-lite"/>
    </source>
</evidence>
<dbReference type="GO" id="GO:0006357">
    <property type="term" value="P:regulation of transcription by RNA polymerase II"/>
    <property type="evidence" value="ECO:0007669"/>
    <property type="project" value="TreeGrafter"/>
</dbReference>
<dbReference type="Pfam" id="PF10545">
    <property type="entry name" value="MADF_DNA_bdg"/>
    <property type="match status" value="1"/>
</dbReference>
<feature type="region of interest" description="Disordered" evidence="1">
    <location>
        <begin position="200"/>
        <end position="219"/>
    </location>
</feature>
<dbReference type="PANTHER" id="PTHR12243:SF60">
    <property type="entry name" value="SI:CH211-15D5.12-RELATED"/>
    <property type="match status" value="1"/>
</dbReference>
<name>A0A2I4AQD5_AUSLI</name>
<dbReference type="KEGG" id="alim:106513442"/>
<dbReference type="RefSeq" id="XP_013857715.1">
    <property type="nucleotide sequence ID" value="XM_014002261.1"/>
</dbReference>
<organism evidence="3 4">
    <name type="scientific">Austrofundulus limnaeus</name>
    <name type="common">Annual killifish</name>
    <dbReference type="NCBI Taxonomy" id="52670"/>
    <lineage>
        <taxon>Eukaryota</taxon>
        <taxon>Metazoa</taxon>
        <taxon>Chordata</taxon>
        <taxon>Craniata</taxon>
        <taxon>Vertebrata</taxon>
        <taxon>Euteleostomi</taxon>
        <taxon>Actinopterygii</taxon>
        <taxon>Neopterygii</taxon>
        <taxon>Teleostei</taxon>
        <taxon>Neoteleostei</taxon>
        <taxon>Acanthomorphata</taxon>
        <taxon>Ovalentaria</taxon>
        <taxon>Atherinomorphae</taxon>
        <taxon>Cyprinodontiformes</taxon>
        <taxon>Rivulidae</taxon>
        <taxon>Austrofundulus</taxon>
    </lineage>
</organism>
<proteinExistence type="predicted"/>
<dbReference type="OrthoDB" id="8964943at2759"/>
<feature type="region of interest" description="Disordered" evidence="1">
    <location>
        <begin position="1"/>
        <end position="52"/>
    </location>
</feature>
<evidence type="ECO:0000313" key="3">
    <source>
        <dbReference type="Proteomes" id="UP000192220"/>
    </source>
</evidence>
<sequence length="320" mass="36643">MVRPSGRPPKTSSPEFSNAIRFQKGAGAGSNHPCPTEDSNNGSTPKRQRKEKVTAMLTEEEEQSMVEWLVSNPILYNRKLKNYKHTSRKEALWREKAEEVGKDVLILKTWYTSLRTRYGRLKKLCAGQESPELTERDFWILGCFEFLRPHIIEIQRRRRRKEKVGVSVDDTPPIEDDLGHDADEVDADPPATHLESVKLQPVSPLSSTSSTKPSTATCGRGVAADEEDETLLTSLCERPQHFLTMQQQQQQLHGLLRPEDERERDAFAEWLRSAMRNFEHSVWRRSQRELTDVMYRFIAENDALRIKKQPPCSSSAGPTS</sequence>
<feature type="compositionally biased region" description="Low complexity" evidence="1">
    <location>
        <begin position="201"/>
        <end position="215"/>
    </location>
</feature>
<dbReference type="Proteomes" id="UP000192220">
    <property type="component" value="Unplaced"/>
</dbReference>
<dbReference type="InterPro" id="IPR039353">
    <property type="entry name" value="TF_Adf1"/>
</dbReference>
<gene>
    <name evidence="4" type="primary">LOC106513442</name>
</gene>
<dbReference type="GO" id="GO:0005634">
    <property type="term" value="C:nucleus"/>
    <property type="evidence" value="ECO:0007669"/>
    <property type="project" value="TreeGrafter"/>
</dbReference>
<reference evidence="4" key="1">
    <citation type="submission" date="2025-08" db="UniProtKB">
        <authorList>
            <consortium name="RefSeq"/>
        </authorList>
    </citation>
    <scope>IDENTIFICATION</scope>
    <source>
        <strain evidence="4">Quisiro</strain>
        <tissue evidence="4">Liver</tissue>
    </source>
</reference>